<evidence type="ECO:0000256" key="1">
    <source>
        <dbReference type="ARBA" id="ARBA00023015"/>
    </source>
</evidence>
<dbReference type="InterPro" id="IPR046348">
    <property type="entry name" value="SIS_dom_sf"/>
</dbReference>
<dbReference type="PANTHER" id="PTHR30514">
    <property type="entry name" value="GLUCOKINASE"/>
    <property type="match status" value="1"/>
</dbReference>
<feature type="domain" description="SIS" evidence="5">
    <location>
        <begin position="114"/>
        <end position="254"/>
    </location>
</feature>
<protein>
    <submittedName>
        <fullName evidence="6">MurR/RpiR family transcriptional regulator</fullName>
    </submittedName>
</protein>
<evidence type="ECO:0000259" key="4">
    <source>
        <dbReference type="PROSITE" id="PS51071"/>
    </source>
</evidence>
<dbReference type="SUPFAM" id="SSF46689">
    <property type="entry name" value="Homeodomain-like"/>
    <property type="match status" value="1"/>
</dbReference>
<dbReference type="CDD" id="cd05013">
    <property type="entry name" value="SIS_RpiR"/>
    <property type="match status" value="1"/>
</dbReference>
<accession>A0A8J8MKL5</accession>
<evidence type="ECO:0000256" key="3">
    <source>
        <dbReference type="ARBA" id="ARBA00023163"/>
    </source>
</evidence>
<proteinExistence type="predicted"/>
<evidence type="ECO:0000313" key="7">
    <source>
        <dbReference type="Proteomes" id="UP000683246"/>
    </source>
</evidence>
<dbReference type="GO" id="GO:0003677">
    <property type="term" value="F:DNA binding"/>
    <property type="evidence" value="ECO:0007669"/>
    <property type="project" value="UniProtKB-KW"/>
</dbReference>
<dbReference type="Pfam" id="PF01418">
    <property type="entry name" value="HTH_6"/>
    <property type="match status" value="1"/>
</dbReference>
<dbReference type="PROSITE" id="PS51464">
    <property type="entry name" value="SIS"/>
    <property type="match status" value="1"/>
</dbReference>
<dbReference type="AlphaFoldDB" id="A0A8J8MKL5"/>
<dbReference type="InterPro" id="IPR001347">
    <property type="entry name" value="SIS_dom"/>
</dbReference>
<dbReference type="RefSeq" id="WP_212698455.1">
    <property type="nucleotide sequence ID" value="NZ_CP058649.1"/>
</dbReference>
<dbReference type="InterPro" id="IPR047640">
    <property type="entry name" value="RpiR-like"/>
</dbReference>
<dbReference type="InterPro" id="IPR035472">
    <property type="entry name" value="RpiR-like_SIS"/>
</dbReference>
<dbReference type="PROSITE" id="PS51071">
    <property type="entry name" value="HTH_RPIR"/>
    <property type="match status" value="1"/>
</dbReference>
<dbReference type="Gene3D" id="3.40.50.10490">
    <property type="entry name" value="Glucose-6-phosphate isomerase like protein, domain 1"/>
    <property type="match status" value="1"/>
</dbReference>
<dbReference type="InterPro" id="IPR000281">
    <property type="entry name" value="HTH_RpiR"/>
</dbReference>
<dbReference type="Proteomes" id="UP000683246">
    <property type="component" value="Chromosome"/>
</dbReference>
<dbReference type="KEGG" id="vpy:HZI73_11955"/>
<dbReference type="SUPFAM" id="SSF53697">
    <property type="entry name" value="SIS domain"/>
    <property type="match status" value="1"/>
</dbReference>
<keyword evidence="7" id="KW-1185">Reference proteome</keyword>
<evidence type="ECO:0000256" key="2">
    <source>
        <dbReference type="ARBA" id="ARBA00023125"/>
    </source>
</evidence>
<dbReference type="PANTHER" id="PTHR30514:SF1">
    <property type="entry name" value="HTH-TYPE TRANSCRIPTIONAL REGULATOR HEXR-RELATED"/>
    <property type="match status" value="1"/>
</dbReference>
<dbReference type="GO" id="GO:0097367">
    <property type="term" value="F:carbohydrate derivative binding"/>
    <property type="evidence" value="ECO:0007669"/>
    <property type="project" value="InterPro"/>
</dbReference>
<reference evidence="6" key="1">
    <citation type="submission" date="2020-07" db="EMBL/GenBank/DDBJ databases">
        <title>Vallitalea pronyensis genome.</title>
        <authorList>
            <person name="Postec A."/>
        </authorList>
    </citation>
    <scope>NUCLEOTIDE SEQUENCE</scope>
    <source>
        <strain evidence="6">FatNI3</strain>
    </source>
</reference>
<gene>
    <name evidence="6" type="ORF">HZI73_11955</name>
</gene>
<evidence type="ECO:0000313" key="6">
    <source>
        <dbReference type="EMBL" id="QUI22958.1"/>
    </source>
</evidence>
<dbReference type="EMBL" id="CP058649">
    <property type="protein sequence ID" value="QUI22958.1"/>
    <property type="molecule type" value="Genomic_DNA"/>
</dbReference>
<dbReference type="GO" id="GO:1901135">
    <property type="term" value="P:carbohydrate derivative metabolic process"/>
    <property type="evidence" value="ECO:0007669"/>
    <property type="project" value="InterPro"/>
</dbReference>
<keyword evidence="3" id="KW-0804">Transcription</keyword>
<organism evidence="6 7">
    <name type="scientific">Vallitalea pronyensis</name>
    <dbReference type="NCBI Taxonomy" id="1348613"/>
    <lineage>
        <taxon>Bacteria</taxon>
        <taxon>Bacillati</taxon>
        <taxon>Bacillota</taxon>
        <taxon>Clostridia</taxon>
        <taxon>Lachnospirales</taxon>
        <taxon>Vallitaleaceae</taxon>
        <taxon>Vallitalea</taxon>
    </lineage>
</organism>
<dbReference type="Gene3D" id="1.10.10.10">
    <property type="entry name" value="Winged helix-like DNA-binding domain superfamily/Winged helix DNA-binding domain"/>
    <property type="match status" value="1"/>
</dbReference>
<dbReference type="InterPro" id="IPR036388">
    <property type="entry name" value="WH-like_DNA-bd_sf"/>
</dbReference>
<keyword evidence="1" id="KW-0805">Transcription regulation</keyword>
<feature type="domain" description="HTH rpiR-type" evidence="4">
    <location>
        <begin position="1"/>
        <end position="77"/>
    </location>
</feature>
<name>A0A8J8MKL5_9FIRM</name>
<dbReference type="Pfam" id="PF01380">
    <property type="entry name" value="SIS"/>
    <property type="match status" value="1"/>
</dbReference>
<keyword evidence="2" id="KW-0238">DNA-binding</keyword>
<dbReference type="InterPro" id="IPR009057">
    <property type="entry name" value="Homeodomain-like_sf"/>
</dbReference>
<evidence type="ECO:0000259" key="5">
    <source>
        <dbReference type="PROSITE" id="PS51464"/>
    </source>
</evidence>
<sequence length="270" mass="30241">MDIWKLMDIYDSELTKADKKIKAYIIKNEQEVIYSSLTQMAKEVKVGETSILRFCRKLGYSGFQDFKIELAKQSHQEIEEVLTVDNYVDRIAQNMMTSIDNTRMIIDQKALDQAVQRLRQARHILFYGLGASGITASEASGRFTRIGYFTQAISDNHYQLIHSAIIKQQDVIVAISLSGSTKEIIDAVKVAKENGACIIAITNQKKSLLATLSDIVLITAGKEKPLEGGSLIAKIAQLYIIDLLCTGLSLEDYQHTLEIKEKTSQAIFNN</sequence>
<dbReference type="GO" id="GO:0003700">
    <property type="term" value="F:DNA-binding transcription factor activity"/>
    <property type="evidence" value="ECO:0007669"/>
    <property type="project" value="InterPro"/>
</dbReference>